<keyword evidence="3" id="KW-1185">Reference proteome</keyword>
<name>A0A937D6P3_9FLAO</name>
<keyword evidence="1" id="KW-0732">Signal</keyword>
<organism evidence="2 3">
    <name type="scientific">Aquimarina mytili</name>
    <dbReference type="NCBI Taxonomy" id="874423"/>
    <lineage>
        <taxon>Bacteria</taxon>
        <taxon>Pseudomonadati</taxon>
        <taxon>Bacteroidota</taxon>
        <taxon>Flavobacteriia</taxon>
        <taxon>Flavobacteriales</taxon>
        <taxon>Flavobacteriaceae</taxon>
        <taxon>Aquimarina</taxon>
    </lineage>
</organism>
<feature type="chain" id="PRO_5038125756" evidence="1">
    <location>
        <begin position="21"/>
        <end position="156"/>
    </location>
</feature>
<dbReference type="RefSeq" id="WP_201921249.1">
    <property type="nucleotide sequence ID" value="NZ_BAABAX010000031.1"/>
</dbReference>
<protein>
    <submittedName>
        <fullName evidence="2">Uncharacterized protein</fullName>
    </submittedName>
</protein>
<dbReference type="PROSITE" id="PS51257">
    <property type="entry name" value="PROKAR_LIPOPROTEIN"/>
    <property type="match status" value="1"/>
</dbReference>
<gene>
    <name evidence="2" type="ORF">JJQ60_14000</name>
</gene>
<dbReference type="EMBL" id="JAERQJ010000005">
    <property type="protein sequence ID" value="MBL0684639.1"/>
    <property type="molecule type" value="Genomic_DNA"/>
</dbReference>
<reference evidence="2" key="1">
    <citation type="submission" date="2021-01" db="EMBL/GenBank/DDBJ databases">
        <authorList>
            <person name="Zhong Y.L."/>
        </authorList>
    </citation>
    <scope>NUCLEOTIDE SEQUENCE</scope>
    <source>
        <strain evidence="2">KCTC 23302</strain>
    </source>
</reference>
<feature type="signal peptide" evidence="1">
    <location>
        <begin position="1"/>
        <end position="20"/>
    </location>
</feature>
<evidence type="ECO:0000313" key="3">
    <source>
        <dbReference type="Proteomes" id="UP000651057"/>
    </source>
</evidence>
<dbReference type="AlphaFoldDB" id="A0A937D6P3"/>
<comment type="caution">
    <text evidence="2">The sequence shown here is derived from an EMBL/GenBank/DDBJ whole genome shotgun (WGS) entry which is preliminary data.</text>
</comment>
<evidence type="ECO:0000313" key="2">
    <source>
        <dbReference type="EMBL" id="MBL0684639.1"/>
    </source>
</evidence>
<proteinExistence type="predicted"/>
<accession>A0A937D6P3</accession>
<dbReference type="Proteomes" id="UP000651057">
    <property type="component" value="Unassembled WGS sequence"/>
</dbReference>
<evidence type="ECO:0000256" key="1">
    <source>
        <dbReference type="SAM" id="SignalP"/>
    </source>
</evidence>
<sequence>MIRFFLINLVSLFFFLMACSNNTKSGALIDDADFKITQKFDYKNPHFDDEQPGPVFNTTYIDDPQIKTLGDLNRYYPLQHNLEPTDFEAPYYSKNLFYKVAILSDSIKIPVITDNDGLIYDFLIEDGWLTANTLVIKTSQGKKEYIYPTLEIEKRQ</sequence>